<feature type="transmembrane region" description="Helical" evidence="2">
    <location>
        <begin position="411"/>
        <end position="436"/>
    </location>
</feature>
<proteinExistence type="predicted"/>
<gene>
    <name evidence="4" type="ORF">RDB_LOCUS187980</name>
</gene>
<feature type="region of interest" description="Disordered" evidence="1">
    <location>
        <begin position="173"/>
        <end position="204"/>
    </location>
</feature>
<feature type="compositionally biased region" description="Polar residues" evidence="1">
    <location>
        <begin position="982"/>
        <end position="1002"/>
    </location>
</feature>
<dbReference type="Pfam" id="PF02714">
    <property type="entry name" value="RSN1_7TM"/>
    <property type="match status" value="1"/>
</dbReference>
<feature type="transmembrane region" description="Helical" evidence="2">
    <location>
        <begin position="617"/>
        <end position="637"/>
    </location>
</feature>
<feature type="domain" description="CSC1/OSCA1-like 7TM region" evidence="3">
    <location>
        <begin position="360"/>
        <end position="633"/>
    </location>
</feature>
<sequence>MDPDQIEEVEARGRKLVENIVIAPKLSTLARLIAEREKRMEELEEAHIHLAKTVMSAVSREIKTRQREEARMAREAEIRRRERLRANAQSNQAHTSSVGGEDGGGLLGATRDGVARLRMSIEGFALGRPDRSETMDKLVQAIGPFVEEAERRDAQYGVIPWFKSTFAWVRAKTTRNPRQSAERSGAEQNGHHAPANGQQPSPHKTVWDALYDMDPDDLHHYHPLTRRRSIFLYPLELIGILTPTGLPTVDLAFRRIRSIQKQIEEIKSTPLPDASEKNRKEGASCLDRQSEVNPDQPEHQAIEPASSAFITFRRWEDARRASRTLSHRPGRPLTCLLVMAPQSTDLDWERLGKFAAQFVRDWLVAAAIWLFQIFWIFPISIITTLISIKSLEVAIPALRTFFDLHDKARDLLSGLIPTLLVAGLGILIPVILFVIGRKGQTEVTFSGLHDGILNRYYKWLIMNVVIFFCIGLASFQTFLNAFKKQIPDPFQLVSSSFPAAAPFYAGWFILQTSLQNLMQYGLVGLPLITYVWGVRKVSTPRKRKRGTQPRTIDYHYWTPNHLLGMHIIMIFAVLNPLVIPFGLIYYSVANVVFRNQLLRVYARRFYEGNGKTLTIRVLRYSMDGLALSHIVFLAFNLLNYNRARAGISGTLFGMTLILKILATREFRARYDRLEDAESARLCGEDDLFLTSEERSSTEAIRQPNTIMSDAPLPPERLDKFNSPADAMGPSVKSWDFPGIKAFGRGHHARPSRSHLPGVRHKPQGSLSRTNSRAEIMRPDSPTSVESGTGAAVYSSSRLLAAPLGLVQQVGQVPGKILDLVISKPSRDDDWGEVNYLGGTQPTDLVAPGPRLQRWDDTPNGSASYECPYYLDEGPKAIWLPRDPSGPVDLDDTVLMHRLLLRLHTRDAPKDKAFADKQDTKTEETDMSHSPIARPPIHEHDSEKSAGPIPFTQSPLGTPNETPAQATSYSTRASRPSMVRVRTISTDRVTSGSTWGNRQSVSDSMEMKTLQAGPEKIVLSSSTIATGATLAQPRIHRQPSLLSALRFGRGADNVDATKPGSASSYKAAADGGESRQNSDKRKTRLLPPDDVRKALNAAVLAEEEAEKARKAREEQAEKLDDARVEQEESGGWSLVKKLVLKRNTEQ</sequence>
<protein>
    <recommendedName>
        <fullName evidence="3">CSC1/OSCA1-like 7TM region domain-containing protein</fullName>
    </recommendedName>
</protein>
<keyword evidence="2" id="KW-0472">Membrane</keyword>
<feature type="region of interest" description="Disordered" evidence="1">
    <location>
        <begin position="745"/>
        <end position="788"/>
    </location>
</feature>
<feature type="region of interest" description="Disordered" evidence="1">
    <location>
        <begin position="267"/>
        <end position="300"/>
    </location>
</feature>
<dbReference type="InterPro" id="IPR045122">
    <property type="entry name" value="Csc1-like"/>
</dbReference>
<dbReference type="GO" id="GO:0005227">
    <property type="term" value="F:calcium-activated cation channel activity"/>
    <property type="evidence" value="ECO:0007669"/>
    <property type="project" value="InterPro"/>
</dbReference>
<evidence type="ECO:0000313" key="4">
    <source>
        <dbReference type="EMBL" id="CAE7231785.1"/>
    </source>
</evidence>
<feature type="compositionally biased region" description="Basic and acidic residues" evidence="1">
    <location>
        <begin position="910"/>
        <end position="926"/>
    </location>
</feature>
<name>A0A8H3E8X2_9AGAM</name>
<feature type="region of interest" description="Disordered" evidence="1">
    <location>
        <begin position="910"/>
        <end position="1002"/>
    </location>
</feature>
<feature type="compositionally biased region" description="Basic residues" evidence="1">
    <location>
        <begin position="745"/>
        <end position="762"/>
    </location>
</feature>
<feature type="compositionally biased region" description="Basic and acidic residues" evidence="1">
    <location>
        <begin position="1105"/>
        <end position="1125"/>
    </location>
</feature>
<feature type="transmembrane region" description="Helical" evidence="2">
    <location>
        <begin position="516"/>
        <end position="533"/>
    </location>
</feature>
<feature type="compositionally biased region" description="Polar residues" evidence="1">
    <location>
        <begin position="950"/>
        <end position="973"/>
    </location>
</feature>
<dbReference type="AlphaFoldDB" id="A0A8H3E8X2"/>
<evidence type="ECO:0000313" key="5">
    <source>
        <dbReference type="Proteomes" id="UP000663827"/>
    </source>
</evidence>
<evidence type="ECO:0000256" key="1">
    <source>
        <dbReference type="SAM" id="MobiDB-lite"/>
    </source>
</evidence>
<dbReference type="PANTHER" id="PTHR13018">
    <property type="entry name" value="PROBABLE MEMBRANE PROTEIN DUF221-RELATED"/>
    <property type="match status" value="1"/>
</dbReference>
<evidence type="ECO:0000259" key="3">
    <source>
        <dbReference type="Pfam" id="PF02714"/>
    </source>
</evidence>
<feature type="region of interest" description="Disordered" evidence="1">
    <location>
        <begin position="1051"/>
        <end position="1129"/>
    </location>
</feature>
<feature type="compositionally biased region" description="Polar residues" evidence="1">
    <location>
        <begin position="89"/>
        <end position="98"/>
    </location>
</feature>
<dbReference type="EMBL" id="CAJNJQ010006569">
    <property type="protein sequence ID" value="CAE7231785.1"/>
    <property type="molecule type" value="Genomic_DNA"/>
</dbReference>
<evidence type="ECO:0000256" key="2">
    <source>
        <dbReference type="SAM" id="Phobius"/>
    </source>
</evidence>
<keyword evidence="2" id="KW-1133">Transmembrane helix</keyword>
<dbReference type="Proteomes" id="UP000663827">
    <property type="component" value="Unassembled WGS sequence"/>
</dbReference>
<feature type="region of interest" description="Disordered" evidence="1">
    <location>
        <begin position="84"/>
        <end position="107"/>
    </location>
</feature>
<dbReference type="InterPro" id="IPR003864">
    <property type="entry name" value="CSC1/OSCA1-like_7TM"/>
</dbReference>
<reference evidence="4" key="1">
    <citation type="submission" date="2021-01" db="EMBL/GenBank/DDBJ databases">
        <authorList>
            <person name="Kaushik A."/>
        </authorList>
    </citation>
    <scope>NUCLEOTIDE SEQUENCE</scope>
    <source>
        <strain evidence="4">AG5</strain>
    </source>
</reference>
<feature type="transmembrane region" description="Helical" evidence="2">
    <location>
        <begin position="362"/>
        <end position="391"/>
    </location>
</feature>
<dbReference type="PANTHER" id="PTHR13018:SF139">
    <property type="entry name" value="PHOSPHATE METABOLISM PROTEIN 7"/>
    <property type="match status" value="1"/>
</dbReference>
<accession>A0A8H3E8X2</accession>
<comment type="caution">
    <text evidence="4">The sequence shown here is derived from an EMBL/GenBank/DDBJ whole genome shotgun (WGS) entry which is preliminary data.</text>
</comment>
<dbReference type="GO" id="GO:0005886">
    <property type="term" value="C:plasma membrane"/>
    <property type="evidence" value="ECO:0007669"/>
    <property type="project" value="TreeGrafter"/>
</dbReference>
<organism evidence="4 5">
    <name type="scientific">Rhizoctonia solani</name>
    <dbReference type="NCBI Taxonomy" id="456999"/>
    <lineage>
        <taxon>Eukaryota</taxon>
        <taxon>Fungi</taxon>
        <taxon>Dikarya</taxon>
        <taxon>Basidiomycota</taxon>
        <taxon>Agaricomycotina</taxon>
        <taxon>Agaricomycetes</taxon>
        <taxon>Cantharellales</taxon>
        <taxon>Ceratobasidiaceae</taxon>
        <taxon>Rhizoctonia</taxon>
    </lineage>
</organism>
<keyword evidence="2" id="KW-0812">Transmembrane</keyword>
<feature type="transmembrane region" description="Helical" evidence="2">
    <location>
        <begin position="456"/>
        <end position="478"/>
    </location>
</feature>
<feature type="transmembrane region" description="Helical" evidence="2">
    <location>
        <begin position="643"/>
        <end position="662"/>
    </location>
</feature>